<accession>A0A3B1CSJ8</accession>
<feature type="domain" description="Gfo/Idh/MocA-like oxidoreductase N-terminal" evidence="2">
    <location>
        <begin position="5"/>
        <end position="124"/>
    </location>
</feature>
<dbReference type="Pfam" id="PF22725">
    <property type="entry name" value="GFO_IDH_MocA_C3"/>
    <property type="match status" value="1"/>
</dbReference>
<dbReference type="GO" id="GO:0016491">
    <property type="term" value="F:oxidoreductase activity"/>
    <property type="evidence" value="ECO:0007669"/>
    <property type="project" value="UniProtKB-KW"/>
</dbReference>
<evidence type="ECO:0000256" key="1">
    <source>
        <dbReference type="ARBA" id="ARBA00023002"/>
    </source>
</evidence>
<dbReference type="AlphaFoldDB" id="A0A3B1CSJ8"/>
<dbReference type="Gene3D" id="3.40.50.720">
    <property type="entry name" value="NAD(P)-binding Rossmann-like Domain"/>
    <property type="match status" value="1"/>
</dbReference>
<dbReference type="SUPFAM" id="SSF51735">
    <property type="entry name" value="NAD(P)-binding Rossmann-fold domains"/>
    <property type="match status" value="1"/>
</dbReference>
<dbReference type="EMBL" id="UOGD01000361">
    <property type="protein sequence ID" value="VAX26958.1"/>
    <property type="molecule type" value="Genomic_DNA"/>
</dbReference>
<evidence type="ECO:0000313" key="4">
    <source>
        <dbReference type="EMBL" id="VAX26958.1"/>
    </source>
</evidence>
<keyword evidence="1" id="KW-0560">Oxidoreductase</keyword>
<organism evidence="4">
    <name type="scientific">hydrothermal vent metagenome</name>
    <dbReference type="NCBI Taxonomy" id="652676"/>
    <lineage>
        <taxon>unclassified sequences</taxon>
        <taxon>metagenomes</taxon>
        <taxon>ecological metagenomes</taxon>
    </lineage>
</organism>
<name>A0A3B1CSJ8_9ZZZZ</name>
<protein>
    <submittedName>
        <fullName evidence="4">Oxidoreductase</fullName>
    </submittedName>
</protein>
<evidence type="ECO:0000259" key="2">
    <source>
        <dbReference type="Pfam" id="PF01408"/>
    </source>
</evidence>
<dbReference type="Gene3D" id="3.30.360.10">
    <property type="entry name" value="Dihydrodipicolinate Reductase, domain 2"/>
    <property type="match status" value="1"/>
</dbReference>
<evidence type="ECO:0000259" key="3">
    <source>
        <dbReference type="Pfam" id="PF22725"/>
    </source>
</evidence>
<reference evidence="4" key="1">
    <citation type="submission" date="2018-06" db="EMBL/GenBank/DDBJ databases">
        <authorList>
            <person name="Zhirakovskaya E."/>
        </authorList>
    </citation>
    <scope>NUCLEOTIDE SEQUENCE</scope>
</reference>
<dbReference type="InterPro" id="IPR000683">
    <property type="entry name" value="Gfo/Idh/MocA-like_OxRdtase_N"/>
</dbReference>
<dbReference type="InterPro" id="IPR055170">
    <property type="entry name" value="GFO_IDH_MocA-like_dom"/>
</dbReference>
<feature type="domain" description="GFO/IDH/MocA-like oxidoreductase" evidence="3">
    <location>
        <begin position="132"/>
        <end position="255"/>
    </location>
</feature>
<dbReference type="InterPro" id="IPR050463">
    <property type="entry name" value="Gfo/Idh/MocA_oxidrdct_glycsds"/>
</dbReference>
<dbReference type="SUPFAM" id="SSF55347">
    <property type="entry name" value="Glyceraldehyde-3-phosphate dehydrogenase-like, C-terminal domain"/>
    <property type="match status" value="1"/>
</dbReference>
<proteinExistence type="predicted"/>
<dbReference type="Pfam" id="PF01408">
    <property type="entry name" value="GFO_IDH_MocA"/>
    <property type="match status" value="1"/>
</dbReference>
<dbReference type="PANTHER" id="PTHR43818">
    <property type="entry name" value="BCDNA.GH03377"/>
    <property type="match status" value="1"/>
</dbReference>
<dbReference type="PANTHER" id="PTHR43818:SF11">
    <property type="entry name" value="BCDNA.GH03377"/>
    <property type="match status" value="1"/>
</dbReference>
<dbReference type="GO" id="GO:0000166">
    <property type="term" value="F:nucleotide binding"/>
    <property type="evidence" value="ECO:0007669"/>
    <property type="project" value="InterPro"/>
</dbReference>
<dbReference type="InterPro" id="IPR036291">
    <property type="entry name" value="NAD(P)-bd_dom_sf"/>
</dbReference>
<sequence>MDIVKWGIIGCGDVTEVKSGPAFQLVENSELIAVMRRNGRLAKDYAERHKVARWYDDAASLLHDPNVNAIYIATPPSSHSVYTIAAANVGKPVYVEKPMAMSYEDAKQMVKVCNKNNVPLFVAYYRRALPRFLKVRELLEEKKIGDVKFVNIRYYEKPREEDIKGNLNWRIDPKIAGCGYFCDLGSHIIDLIQFLLGDITEASGHASNQNKIYKAEDIVTGEFIFRAGVHGTGIWSFNASEDRDEVEIVGSKGKITYSTFMNNPVVLYRNGKKEEFSIPHPKHIQQFLIDSIVKDLRGGSLCPSTGKTAIKTAWVMDKLLGRI</sequence>
<gene>
    <name evidence="4" type="ORF">MNBD_IGNAVI01-2697</name>
</gene>